<evidence type="ECO:0000256" key="9">
    <source>
        <dbReference type="ARBA" id="ARBA00022842"/>
    </source>
</evidence>
<evidence type="ECO:0000256" key="5">
    <source>
        <dbReference type="ARBA" id="ARBA00012596"/>
    </source>
</evidence>
<comment type="similarity">
    <text evidence="4">Belongs to the UPP synthase family.</text>
</comment>
<comment type="caution">
    <text evidence="14">The sequence shown here is derived from an EMBL/GenBank/DDBJ whole genome shotgun (WGS) entry which is preliminary data.</text>
</comment>
<comment type="catalytic activity">
    <reaction evidence="12">
        <text>n isopentenyl diphosphate + (2E,6E)-farnesyl diphosphate = a di-trans,poly-cis-polyprenyl diphosphate + n diphosphate</text>
        <dbReference type="Rhea" id="RHEA:53008"/>
        <dbReference type="Rhea" id="RHEA-COMP:19494"/>
        <dbReference type="ChEBI" id="CHEBI:33019"/>
        <dbReference type="ChEBI" id="CHEBI:128769"/>
        <dbReference type="ChEBI" id="CHEBI:136960"/>
        <dbReference type="ChEBI" id="CHEBI:175763"/>
        <dbReference type="EC" id="2.5.1.87"/>
    </reaction>
</comment>
<evidence type="ECO:0000313" key="15">
    <source>
        <dbReference type="Proteomes" id="UP000307173"/>
    </source>
</evidence>
<comment type="cofactor">
    <cofactor evidence="1">
        <name>Mg(2+)</name>
        <dbReference type="ChEBI" id="CHEBI:18420"/>
    </cofactor>
</comment>
<keyword evidence="7 13" id="KW-0812">Transmembrane</keyword>
<dbReference type="InterPro" id="IPR038887">
    <property type="entry name" value="Nus1/NgBR"/>
</dbReference>
<evidence type="ECO:0000256" key="12">
    <source>
        <dbReference type="ARBA" id="ARBA00047353"/>
    </source>
</evidence>
<keyword evidence="10 13" id="KW-1133">Transmembrane helix</keyword>
<protein>
    <recommendedName>
        <fullName evidence="5">ditrans,polycis-polyprenyl diphosphate synthase [(2E,6E)-farnesyldiphosphate specific]</fullName>
        <ecNumber evidence="5">2.5.1.87</ecNumber>
    </recommendedName>
</protein>
<reference evidence="14 15" key="1">
    <citation type="journal article" date="2019" name="Front. Genet.">
        <title>Whole-Genome Sequencing of the Opportunistic Yeast Pathogen Candida inconspicua Uncovers Its Hybrid Origin.</title>
        <authorList>
            <person name="Mixao V."/>
            <person name="Hansen A.P."/>
            <person name="Saus E."/>
            <person name="Boekhout T."/>
            <person name="Lass-Florl C."/>
            <person name="Gabaldon T."/>
        </authorList>
    </citation>
    <scope>NUCLEOTIDE SEQUENCE [LARGE SCALE GENOMIC DNA]</scope>
    <source>
        <strain evidence="14 15">CBS 180</strain>
    </source>
</reference>
<organism evidence="14 15">
    <name type="scientific">Pichia inconspicua</name>
    <dbReference type="NCBI Taxonomy" id="52247"/>
    <lineage>
        <taxon>Eukaryota</taxon>
        <taxon>Fungi</taxon>
        <taxon>Dikarya</taxon>
        <taxon>Ascomycota</taxon>
        <taxon>Saccharomycotina</taxon>
        <taxon>Pichiomycetes</taxon>
        <taxon>Pichiales</taxon>
        <taxon>Pichiaceae</taxon>
        <taxon>Pichia</taxon>
    </lineage>
</organism>
<sequence>MIENIEKVTNMDVGKDISSGFEISGNEHQQIVQQTRARVNGNNEKNDRNDKDKIVEIPIYVKNTFVECINGIIRSLFLPQDELVLKRWYSNPSKPQFQEIITFYFYRFILTTFYLIFSIYSLFEYTVNRSKIKFLSMAYKSDDDPSIINSDINKLPKIPQRLAVILNYKSEQEEGGGIEGLCNDSALNAAWCVSGGIPDLTIYEVTGTLKKSINELNSAILRKFEAYFGTESMPNYLIKIPHLNQVYAGVRGELIDKTETGVEKDEEYQINITLLSKVDGRSTIVELTKVMALMTKNGELKQSDITIKFIDRELKQLVGEEPDLIVMFTPYLDLQGFPPWHIRLSEMYWEPDNETVSYIVFLRALQKYSTCKVNIGR</sequence>
<proteinExistence type="inferred from homology"/>
<keyword evidence="6" id="KW-0808">Transferase</keyword>
<dbReference type="PANTHER" id="PTHR21528">
    <property type="entry name" value="DEHYDRODOLICHYL DIPHOSPHATE SYNTHASE COMPLEX SUBUNIT NUS1"/>
    <property type="match status" value="1"/>
</dbReference>
<dbReference type="GO" id="GO:0045547">
    <property type="term" value="F:ditrans,polycis-polyprenyl diphosphate synthase [(2E,6E)-farnesyl diphosphate specific] activity"/>
    <property type="evidence" value="ECO:0007669"/>
    <property type="project" value="UniProtKB-EC"/>
</dbReference>
<dbReference type="GO" id="GO:0005789">
    <property type="term" value="C:endoplasmic reticulum membrane"/>
    <property type="evidence" value="ECO:0007669"/>
    <property type="project" value="UniProtKB-SubCell"/>
</dbReference>
<evidence type="ECO:0000256" key="7">
    <source>
        <dbReference type="ARBA" id="ARBA00022692"/>
    </source>
</evidence>
<evidence type="ECO:0000256" key="13">
    <source>
        <dbReference type="SAM" id="Phobius"/>
    </source>
</evidence>
<dbReference type="OrthoDB" id="19639at2759"/>
<dbReference type="SUPFAM" id="SSF64005">
    <property type="entry name" value="Undecaprenyl diphosphate synthase"/>
    <property type="match status" value="1"/>
</dbReference>
<dbReference type="GO" id="GO:1904423">
    <property type="term" value="C:dehydrodolichyl diphosphate synthase complex"/>
    <property type="evidence" value="ECO:0007669"/>
    <property type="project" value="InterPro"/>
</dbReference>
<keyword evidence="9" id="KW-0460">Magnesium</keyword>
<keyword evidence="15" id="KW-1185">Reference proteome</keyword>
<dbReference type="EC" id="2.5.1.87" evidence="5"/>
<evidence type="ECO:0000256" key="6">
    <source>
        <dbReference type="ARBA" id="ARBA00022679"/>
    </source>
</evidence>
<comment type="subcellular location">
    <subcellularLocation>
        <location evidence="2">Endoplasmic reticulum membrane</location>
    </subcellularLocation>
</comment>
<keyword evidence="11 13" id="KW-0472">Membrane</keyword>
<dbReference type="Proteomes" id="UP000307173">
    <property type="component" value="Unassembled WGS sequence"/>
</dbReference>
<dbReference type="Gene3D" id="3.40.1180.10">
    <property type="entry name" value="Decaprenyl diphosphate synthase-like"/>
    <property type="match status" value="1"/>
</dbReference>
<evidence type="ECO:0000256" key="2">
    <source>
        <dbReference type="ARBA" id="ARBA00004586"/>
    </source>
</evidence>
<dbReference type="STRING" id="52247.A0A4T0WW90"/>
<evidence type="ECO:0000256" key="8">
    <source>
        <dbReference type="ARBA" id="ARBA00022824"/>
    </source>
</evidence>
<evidence type="ECO:0000313" key="14">
    <source>
        <dbReference type="EMBL" id="TID15044.1"/>
    </source>
</evidence>
<dbReference type="PANTHER" id="PTHR21528:SF0">
    <property type="entry name" value="DEHYDRODOLICHYL DIPHOSPHATE SYNTHASE COMPLEX SUBUNIT NUS1"/>
    <property type="match status" value="1"/>
</dbReference>
<name>A0A4T0WW90_9ASCO</name>
<comment type="pathway">
    <text evidence="3">Protein modification; protein glycosylation.</text>
</comment>
<dbReference type="AlphaFoldDB" id="A0A4T0WW90"/>
<evidence type="ECO:0000256" key="1">
    <source>
        <dbReference type="ARBA" id="ARBA00001946"/>
    </source>
</evidence>
<evidence type="ECO:0000256" key="11">
    <source>
        <dbReference type="ARBA" id="ARBA00023136"/>
    </source>
</evidence>
<evidence type="ECO:0000256" key="10">
    <source>
        <dbReference type="ARBA" id="ARBA00022989"/>
    </source>
</evidence>
<feature type="transmembrane region" description="Helical" evidence="13">
    <location>
        <begin position="104"/>
        <end position="123"/>
    </location>
</feature>
<gene>
    <name evidence="14" type="ORF">CANINC_004715</name>
</gene>
<dbReference type="UniPathway" id="UPA00378"/>
<evidence type="ECO:0000256" key="3">
    <source>
        <dbReference type="ARBA" id="ARBA00004922"/>
    </source>
</evidence>
<dbReference type="EMBL" id="SELW01000657">
    <property type="protein sequence ID" value="TID15044.1"/>
    <property type="molecule type" value="Genomic_DNA"/>
</dbReference>
<dbReference type="InterPro" id="IPR036424">
    <property type="entry name" value="UPP_synth-like_sf"/>
</dbReference>
<accession>A0A4T0WW90</accession>
<evidence type="ECO:0000256" key="4">
    <source>
        <dbReference type="ARBA" id="ARBA00005432"/>
    </source>
</evidence>
<keyword evidence="8" id="KW-0256">Endoplasmic reticulum</keyword>